<gene>
    <name evidence="1" type="primary">hypothetical protein</name>
</gene>
<evidence type="ECO:0000313" key="1">
    <source>
        <dbReference type="EMBL" id="CDR98250.1"/>
    </source>
</evidence>
<reference evidence="1" key="2">
    <citation type="journal article" date="2015" name="Antimicrob. Agents Chemother.">
        <title>Antibiotic-Resistant Klebsiella pneumoniae and Escherichia coli High-Risk Clones and an IncFIIk Mosaic Plasmid Hosting Tn1 (blaTEM-4) in Isolates from 1990 to 2004.</title>
        <authorList>
            <person name="Rodriguez I."/>
            <person name="Novais A."/>
            <person name="Lira F."/>
            <person name="Valverde A."/>
            <person name="Curiao T."/>
            <person name="Martinez J.L."/>
            <person name="Baquero F."/>
            <person name="Canton R."/>
            <person name="Coque T.M."/>
        </authorList>
    </citation>
    <scope>NUCLEOTIDE SEQUENCE [LARGE SCALE GENOMIC DNA]</scope>
    <source>
        <strain evidence="1">H67</strain>
        <plasmid evidence="1">pRYC11</plasmid>
    </source>
</reference>
<geneLocation type="plasmid" evidence="1">
    <name>pRYC11</name>
</geneLocation>
<name>A0A0C7AUG3_KLEPN</name>
<protein>
    <recommendedName>
        <fullName evidence="2">DUF4760 domain-containing protein</fullName>
    </recommendedName>
</protein>
<evidence type="ECO:0008006" key="2">
    <source>
        <dbReference type="Google" id="ProtNLM"/>
    </source>
</evidence>
<accession>A0A0C7AUG3</accession>
<dbReference type="EMBL" id="LK391770">
    <property type="protein sequence ID" value="CDR98250.1"/>
    <property type="molecule type" value="Genomic_DNA"/>
</dbReference>
<reference evidence="1" key="1">
    <citation type="submission" date="2014-05" db="EMBL/GenBank/DDBJ databases">
        <authorList>
            <person name="Rodriguez Fernandez I."/>
        </authorList>
    </citation>
    <scope>NUCLEOTIDE SEQUENCE</scope>
    <source>
        <strain evidence="1">H67</strain>
        <plasmid evidence="1">pRYC11</plasmid>
    </source>
</reference>
<dbReference type="AlphaFoldDB" id="A0A0C7AUG3"/>
<organism evidence="1">
    <name type="scientific">Klebsiella pneumoniae</name>
    <dbReference type="NCBI Taxonomy" id="573"/>
    <lineage>
        <taxon>Bacteria</taxon>
        <taxon>Pseudomonadati</taxon>
        <taxon>Pseudomonadota</taxon>
        <taxon>Gammaproteobacteria</taxon>
        <taxon>Enterobacterales</taxon>
        <taxon>Enterobacteriaceae</taxon>
        <taxon>Klebsiella/Raoultella group</taxon>
        <taxon>Klebsiella</taxon>
        <taxon>Klebsiella pneumoniae complex</taxon>
    </lineage>
</organism>
<keyword evidence="1" id="KW-0614">Plasmid</keyword>
<dbReference type="RefSeq" id="WP_176455492.1">
    <property type="nucleotide sequence ID" value="NZ_LK391770.1"/>
</dbReference>
<sequence>MPMILALIILLTMLLLTLMWSTIRKQENVIRELSTRESWLEREVERLRTDNEKLYRWLRYNGEKVIDEMICELDALSAVRQTNRDSYRRQLYLFDCLSLMVWAGMEGAEDSTREKVRNKTDALRLVLREKTDE</sequence>
<proteinExistence type="predicted"/>